<proteinExistence type="predicted"/>
<name>A0A8T0M5E5_9STRA</name>
<feature type="compositionally biased region" description="Acidic residues" evidence="2">
    <location>
        <begin position="1"/>
        <end position="11"/>
    </location>
</feature>
<feature type="region of interest" description="Disordered" evidence="2">
    <location>
        <begin position="407"/>
        <end position="452"/>
    </location>
</feature>
<reference evidence="3" key="2">
    <citation type="submission" date="2020-06" db="EMBL/GenBank/DDBJ databases">
        <authorList>
            <person name="Studholme D.J."/>
        </authorList>
    </citation>
    <scope>NUCLEOTIDE SEQUENCE</scope>
    <source>
        <strain evidence="3">NZFS 2646</strain>
    </source>
</reference>
<feature type="region of interest" description="Disordered" evidence="2">
    <location>
        <begin position="122"/>
        <end position="184"/>
    </location>
</feature>
<feature type="region of interest" description="Disordered" evidence="2">
    <location>
        <begin position="1"/>
        <end position="41"/>
    </location>
</feature>
<evidence type="ECO:0000313" key="3">
    <source>
        <dbReference type="EMBL" id="KAG2528028.1"/>
    </source>
</evidence>
<protein>
    <submittedName>
        <fullName evidence="3">Uncharacterized protein</fullName>
    </submittedName>
</protein>
<feature type="compositionally biased region" description="Polar residues" evidence="2">
    <location>
        <begin position="171"/>
        <end position="184"/>
    </location>
</feature>
<evidence type="ECO:0000256" key="1">
    <source>
        <dbReference type="SAM" id="Coils"/>
    </source>
</evidence>
<feature type="region of interest" description="Disordered" evidence="2">
    <location>
        <begin position="282"/>
        <end position="351"/>
    </location>
</feature>
<feature type="compositionally biased region" description="Basic and acidic residues" evidence="2">
    <location>
        <begin position="128"/>
        <end position="166"/>
    </location>
</feature>
<evidence type="ECO:0000256" key="2">
    <source>
        <dbReference type="SAM" id="MobiDB-lite"/>
    </source>
</evidence>
<dbReference type="EMBL" id="JPWV03000048">
    <property type="protein sequence ID" value="KAG2528028.1"/>
    <property type="molecule type" value="Genomic_DNA"/>
</dbReference>
<accession>A0A8T0M5E5</accession>
<feature type="region of interest" description="Disordered" evidence="2">
    <location>
        <begin position="211"/>
        <end position="256"/>
    </location>
</feature>
<feature type="compositionally biased region" description="Basic and acidic residues" evidence="2">
    <location>
        <begin position="427"/>
        <end position="452"/>
    </location>
</feature>
<feature type="compositionally biased region" description="Polar residues" evidence="2">
    <location>
        <begin position="307"/>
        <end position="319"/>
    </location>
</feature>
<evidence type="ECO:0000313" key="4">
    <source>
        <dbReference type="Proteomes" id="UP000785171"/>
    </source>
</evidence>
<comment type="caution">
    <text evidence="3">The sequence shown here is derived from an EMBL/GenBank/DDBJ whole genome shotgun (WGS) entry which is preliminary data.</text>
</comment>
<dbReference type="Proteomes" id="UP000785171">
    <property type="component" value="Unassembled WGS sequence"/>
</dbReference>
<reference evidence="3" key="1">
    <citation type="journal article" date="2015" name="Genom Data">
        <title>Genome sequences of six Phytophthora species associated with forests in New Zealand.</title>
        <authorList>
            <person name="Studholme D.J."/>
            <person name="McDougal R.L."/>
            <person name="Sambles C."/>
            <person name="Hansen E."/>
            <person name="Hardy G."/>
            <person name="Grant M."/>
            <person name="Ganley R.J."/>
            <person name="Williams N.M."/>
        </authorList>
    </citation>
    <scope>NUCLEOTIDE SEQUENCE</scope>
    <source>
        <strain evidence="3">NZFS 2646</strain>
    </source>
</reference>
<organism evidence="3 4">
    <name type="scientific">Phytophthora kernoviae</name>
    <dbReference type="NCBI Taxonomy" id="325452"/>
    <lineage>
        <taxon>Eukaryota</taxon>
        <taxon>Sar</taxon>
        <taxon>Stramenopiles</taxon>
        <taxon>Oomycota</taxon>
        <taxon>Peronosporomycetes</taxon>
        <taxon>Peronosporales</taxon>
        <taxon>Peronosporaceae</taxon>
        <taxon>Phytophthora</taxon>
    </lineage>
</organism>
<gene>
    <name evidence="3" type="ORF">JM16_003128</name>
</gene>
<sequence>MEEPVLGDEEGQQQNDAELFDAKDDNAIGNKAASDSPEANNDAFDVFDTDVFASMMQQELIAYKISWDPLMKVLYALRTSMAKQQQSNNAAMKKMEDQVIDLRDELACADNDKKEANTAMEKVLGQMEEMRAQLEDVQRLSTRGDPEKEEQNDKEVHEEGANRESEPASVEKQSPRLSSTNMQSFVTAKELADVKNELSEELKKALAQALGRSTFDEANENEDADNSSSKEGSDVSGANGVDGPPGSARTRGSQLLGGPFASAAELQAEVAKLNELQAELNTRVNDHDQRLDALQGSAGKMDELCSRLSNPGDNSSATTPGRAVLGDSTGLNSSSLQGNNGKENDTVSTSAIMDELKELKVLQEEHDQKLRDHDEAVEKHTADIKALADSLDDLSVQQQTVASMYAPRSTGDAEDGKQNASADDAIDSGRSDDRNTEATEGEPTKDDREEEYTRKLRYLDEEVDAMLQVNITTEKKNDPLIKGLDAMREKLELLWSMWHRNYNADRNQASGSVADHEGANTNVNMTGHELDSRVYNTPEGQKQFYDNFIKEVTKKVTLSLDKGGNRGPGGPGIGGATNASVNYRLLLDNFAQKVDDRLEDAREFTAEEMARLRRELLEQLKLRFEVALRDLRGELMILQPIDGDSTAMGTKPVMCVACSRPVPVSSVIREAGSLPLTEATNPEPTNSVFPVEYDYTRPDDEFVFRAGFKMPANDRKVMTLPFLTNAVRSKMVLNKPEGKRKRPIRQSHLNRVDNVVREALELDRVSRGRGFDAPQ</sequence>
<dbReference type="AlphaFoldDB" id="A0A8T0M5E5"/>
<feature type="compositionally biased region" description="Polar residues" evidence="2">
    <location>
        <begin position="329"/>
        <end position="351"/>
    </location>
</feature>
<feature type="coiled-coil region" evidence="1">
    <location>
        <begin position="352"/>
        <end position="397"/>
    </location>
</feature>
<keyword evidence="1" id="KW-0175">Coiled coil</keyword>